<evidence type="ECO:0000256" key="1">
    <source>
        <dbReference type="SAM" id="MobiDB-lite"/>
    </source>
</evidence>
<dbReference type="EMBL" id="JBIRPU010000001">
    <property type="protein sequence ID" value="MFI0791435.1"/>
    <property type="molecule type" value="Genomic_DNA"/>
</dbReference>
<dbReference type="InterPro" id="IPR035992">
    <property type="entry name" value="Ricin_B-like_lectins"/>
</dbReference>
<name>A0ABW7SCK3_9ACTN</name>
<keyword evidence="2" id="KW-0472">Membrane</keyword>
<keyword evidence="2" id="KW-0812">Transmembrane</keyword>
<accession>A0ABW7SCK3</accession>
<dbReference type="SUPFAM" id="SSF50370">
    <property type="entry name" value="Ricin B-like lectins"/>
    <property type="match status" value="1"/>
</dbReference>
<dbReference type="CDD" id="cd00161">
    <property type="entry name" value="beta-trefoil_Ricin-like"/>
    <property type="match status" value="1"/>
</dbReference>
<dbReference type="Gene3D" id="2.80.10.50">
    <property type="match status" value="1"/>
</dbReference>
<evidence type="ECO:0000256" key="2">
    <source>
        <dbReference type="SAM" id="Phobius"/>
    </source>
</evidence>
<dbReference type="PROSITE" id="PS50231">
    <property type="entry name" value="RICIN_B_LECTIN"/>
    <property type="match status" value="1"/>
</dbReference>
<feature type="transmembrane region" description="Helical" evidence="2">
    <location>
        <begin position="104"/>
        <end position="125"/>
    </location>
</feature>
<keyword evidence="2" id="KW-1133">Transmembrane helix</keyword>
<organism evidence="3 4">
    <name type="scientific">Micromonospora rubida</name>
    <dbReference type="NCBI Taxonomy" id="2697657"/>
    <lineage>
        <taxon>Bacteria</taxon>
        <taxon>Bacillati</taxon>
        <taxon>Actinomycetota</taxon>
        <taxon>Actinomycetes</taxon>
        <taxon>Micromonosporales</taxon>
        <taxon>Micromonosporaceae</taxon>
        <taxon>Micromonospora</taxon>
    </lineage>
</organism>
<keyword evidence="4" id="KW-1185">Reference proteome</keyword>
<evidence type="ECO:0000313" key="4">
    <source>
        <dbReference type="Proteomes" id="UP001611075"/>
    </source>
</evidence>
<feature type="region of interest" description="Disordered" evidence="1">
    <location>
        <begin position="132"/>
        <end position="154"/>
    </location>
</feature>
<feature type="compositionally biased region" description="Low complexity" evidence="1">
    <location>
        <begin position="134"/>
        <end position="151"/>
    </location>
</feature>
<gene>
    <name evidence="3" type="ORF">ACH4OY_01840</name>
</gene>
<sequence length="306" mass="32057">MSEFVGMMRQLKELSGCTLRELEQRAVGRGDVLPRSTTADVLRRPNLPRPEVLTAFVRACTGSEEQVTSWSAARARLAASSSPATVPPPPARPARPPAPWRRRVGIGVAVLVAVVLVAVGAMVLLREEEPAAPPGAADASTSTSAPAPAGPRLATRGSVVRIRPVGVPEFCLTEGRDSTGQYEHAVVVQRACAGAEPPQTILQLVADGLHQMKWSHPTQGIGCLTVRDSGPGTGLVEPWTDCVAGGSRQLFRFEPAGASAYRLRSVANDACFGIKGNATASGAELARQQCTASDSQVFLVDVVAPA</sequence>
<dbReference type="RefSeq" id="WP_396676065.1">
    <property type="nucleotide sequence ID" value="NZ_JBIRPU010000001.1"/>
</dbReference>
<proteinExistence type="predicted"/>
<comment type="caution">
    <text evidence="3">The sequence shown here is derived from an EMBL/GenBank/DDBJ whole genome shotgun (WGS) entry which is preliminary data.</text>
</comment>
<evidence type="ECO:0000313" key="3">
    <source>
        <dbReference type="EMBL" id="MFI0791435.1"/>
    </source>
</evidence>
<protein>
    <submittedName>
        <fullName evidence="3">RICIN domain-containing protein</fullName>
    </submittedName>
</protein>
<dbReference type="Proteomes" id="UP001611075">
    <property type="component" value="Unassembled WGS sequence"/>
</dbReference>
<reference evidence="3 4" key="1">
    <citation type="submission" date="2024-10" db="EMBL/GenBank/DDBJ databases">
        <title>The Natural Products Discovery Center: Release of the First 8490 Sequenced Strains for Exploring Actinobacteria Biosynthetic Diversity.</title>
        <authorList>
            <person name="Kalkreuter E."/>
            <person name="Kautsar S.A."/>
            <person name="Yang D."/>
            <person name="Bader C.D."/>
            <person name="Teijaro C.N."/>
            <person name="Fluegel L."/>
            <person name="Davis C.M."/>
            <person name="Simpson J.R."/>
            <person name="Lauterbach L."/>
            <person name="Steele A.D."/>
            <person name="Gui C."/>
            <person name="Meng S."/>
            <person name="Li G."/>
            <person name="Viehrig K."/>
            <person name="Ye F."/>
            <person name="Su P."/>
            <person name="Kiefer A.F."/>
            <person name="Nichols A."/>
            <person name="Cepeda A.J."/>
            <person name="Yan W."/>
            <person name="Fan B."/>
            <person name="Jiang Y."/>
            <person name="Adhikari A."/>
            <person name="Zheng C.-J."/>
            <person name="Schuster L."/>
            <person name="Cowan T.M."/>
            <person name="Smanski M.J."/>
            <person name="Chevrette M.G."/>
            <person name="De Carvalho L.P.S."/>
            <person name="Shen B."/>
        </authorList>
    </citation>
    <scope>NUCLEOTIDE SEQUENCE [LARGE SCALE GENOMIC DNA]</scope>
    <source>
        <strain evidence="3 4">NPDC021253</strain>
    </source>
</reference>